<accession>A0ABP2KSM5</accession>
<keyword evidence="3" id="KW-1185">Reference proteome</keyword>
<dbReference type="Proteomes" id="UP000010321">
    <property type="component" value="Unassembled WGS sequence"/>
</dbReference>
<name>A0ABP2KSM5_9BACE</name>
<keyword evidence="1" id="KW-1133">Transmembrane helix</keyword>
<feature type="transmembrane region" description="Helical" evidence="1">
    <location>
        <begin position="20"/>
        <end position="43"/>
    </location>
</feature>
<comment type="caution">
    <text evidence="2">The sequence shown here is derived from an EMBL/GenBank/DDBJ whole genome shotgun (WGS) entry which is preliminary data.</text>
</comment>
<evidence type="ECO:0000256" key="1">
    <source>
        <dbReference type="SAM" id="Phobius"/>
    </source>
</evidence>
<evidence type="ECO:0000313" key="2">
    <source>
        <dbReference type="EMBL" id="EGF51415.1"/>
    </source>
</evidence>
<gene>
    <name evidence="2" type="ORF">HMPREF9445_01906</name>
</gene>
<sequence>MPFDTAHADDAKHTNRTKLIIKVFFLFPITLILRFDFTFLLFLNDTKEAESIFLT</sequence>
<reference evidence="2 3" key="1">
    <citation type="submission" date="2011-02" db="EMBL/GenBank/DDBJ databases">
        <authorList>
            <person name="Weinstock G."/>
            <person name="Sodergren E."/>
            <person name="Clifton S."/>
            <person name="Fulton L."/>
            <person name="Fulton B."/>
            <person name="Courtney L."/>
            <person name="Fronick C."/>
            <person name="Harrison M."/>
            <person name="Strong C."/>
            <person name="Farmer C."/>
            <person name="Delahaunty K."/>
            <person name="Markovic C."/>
            <person name="Hall O."/>
            <person name="Minx P."/>
            <person name="Tomlinson C."/>
            <person name="Mitreva M."/>
            <person name="Hou S."/>
            <person name="Chen J."/>
            <person name="Wollam A."/>
            <person name="Pepin K.H."/>
            <person name="Johnson M."/>
            <person name="Bhonagiri V."/>
            <person name="Zhang X."/>
            <person name="Suruliraj S."/>
            <person name="Warren W."/>
            <person name="Chinwalla A."/>
            <person name="Mardis E.R."/>
            <person name="Wilson R.K."/>
        </authorList>
    </citation>
    <scope>NUCLEOTIDE SEQUENCE [LARGE SCALE GENOMIC DNA]</scope>
    <source>
        <strain evidence="2 3">YIT 12056</strain>
    </source>
</reference>
<organism evidence="2 3">
    <name type="scientific">Bacteroides clarus YIT 12056</name>
    <dbReference type="NCBI Taxonomy" id="762984"/>
    <lineage>
        <taxon>Bacteria</taxon>
        <taxon>Pseudomonadati</taxon>
        <taxon>Bacteroidota</taxon>
        <taxon>Bacteroidia</taxon>
        <taxon>Bacteroidales</taxon>
        <taxon>Bacteroidaceae</taxon>
        <taxon>Bacteroides</taxon>
    </lineage>
</organism>
<proteinExistence type="predicted"/>
<dbReference type="EMBL" id="AFBM01000022">
    <property type="protein sequence ID" value="EGF51415.1"/>
    <property type="molecule type" value="Genomic_DNA"/>
</dbReference>
<protein>
    <submittedName>
        <fullName evidence="2">Conserved domain protein</fullName>
    </submittedName>
</protein>
<evidence type="ECO:0000313" key="3">
    <source>
        <dbReference type="Proteomes" id="UP000010321"/>
    </source>
</evidence>
<keyword evidence="1" id="KW-0472">Membrane</keyword>
<keyword evidence="1" id="KW-0812">Transmembrane</keyword>